<evidence type="ECO:0000256" key="1">
    <source>
        <dbReference type="ARBA" id="ARBA00004245"/>
    </source>
</evidence>
<keyword evidence="10" id="KW-1185">Reference proteome</keyword>
<protein>
    <recommendedName>
        <fullName evidence="11">Gamma-tubulin complex component 6</fullName>
    </recommendedName>
</protein>
<comment type="similarity">
    <text evidence="2">Belongs to the TUBGCP family.</text>
</comment>
<dbReference type="GO" id="GO:0000930">
    <property type="term" value="C:gamma-tubulin complex"/>
    <property type="evidence" value="ECO:0007669"/>
    <property type="project" value="TreeGrafter"/>
</dbReference>
<comment type="caution">
    <text evidence="9">The sequence shown here is derived from an EMBL/GenBank/DDBJ whole genome shotgun (WGS) entry which is preliminary data.</text>
</comment>
<dbReference type="GO" id="GO:0000922">
    <property type="term" value="C:spindle pole"/>
    <property type="evidence" value="ECO:0007669"/>
    <property type="project" value="InterPro"/>
</dbReference>
<evidence type="ECO:0000313" key="9">
    <source>
        <dbReference type="EMBL" id="KAK4874696.1"/>
    </source>
</evidence>
<proteinExistence type="inferred from homology"/>
<dbReference type="InterPro" id="IPR007259">
    <property type="entry name" value="GCP"/>
</dbReference>
<keyword evidence="3" id="KW-0963">Cytoplasm</keyword>
<sequence>MDLDSVYELITKLCEKFSALRDNPSTFKEDVSRTRRKCFEILLTGKNLSDTYSELENNTDPVCHLLAWEYCLLSDYKLKEHSKKIRSCSEKLQSFDIFKDEVCSNIVMLLLNLKSVPGEEDSIMETTLNTDLTQGRFTNLRFPFFDESKFHISEEDAIIGLSKFESSLFKINNQKVVFRTLGIESSTEFLCSRNKMLQPKVEKKNCFVTDLPQNINIWEYAASKPLSSYRTWDEHGSSSPKKKIPFLSESSTDNTAFVVKLSTGVENCLVTKTNDHIINVISSERFVRDIKYLLVGIETKTFFYNDNGKFILRFGTYIETLTPGTIKSYCKDLIFCGQCYKGLDALCSQNSLTLKESNNGYIFFELCESIKRYLTCYRLAVLSIPNTMNLLSLHQHTKKLRNYIAVLASICKVGPYKESTQMPHGVALLNYLFQQVMSLTDTNVILALFSILYPCCQVYFSRFLQQWLLNGTICDPFGEFFINVHPKYITTRGRTYWTRSYTVRKDIVPDFIGNLSSDILACGKAMNLLKLCVPNSPLCLYIMEKHPDVITCCLTSEQLSIQEQNNYSYYLEATAVCGPRLSLSQIITSSKEEDTAQMNLIAKKRLATLNRIEQERKMESQREYDKRRYEMKLLQDQYLEALRLKRLKQAEELEDNLKIFQKNMWIQNLHNKIIAEESANLIKYYNTLYDACEERRLYFEKRSQNLRKLLLPHDQTKLIDLENTTEPKSVSEYSETQTSLHKEVVEAASDYVLALSTSDTSSTLSDTHEVTESASDINANSETPKSKQYFSTAAENFEVAKKNKAKVLELEMNIIPSAKPSQTVTLVDKSKLTEAQRNKLKVMSSEFDIDLTSITTETSLKVPLSAVEINRNKMMSSSDCFSGRSIDYINEETTRSTCDNENYLNKNVESSNFINKHTDKNENVIKKWVSTKQDRLSLDLTKIETRSDSTLLSAKSDVKSLRSPKFELNKVSPMSIDSTPLSSSVTTPLSKMLMFERNDIDMQSITETATTGDSAPEQAFQFEIDKSDNFLSFEYRKSLYNLKSKLDRQPSKKNVLSQDAKTVSTNCLKLYLQQSILLPLTAQTKLVTNELLKYFIKDQMYLKHLNSLRNYFFLLDGEFGRNITNNLFKKLYDVNFPMDLINIHTLTVLVYKAIDYSTKLQDHSQCLSFRVNDLPQVFDLGNPDVFDCISLTYKTSWPLNILIPSDSIAKYDEVFKFLLKLHRISWVLQKIFQDLKSLLKETELKKTVVMSSPQYRKLHQCRHVMTHFIQTLQTYIVSEVLHSSWEIFENHLKSVTTINQLYALHTTYIKNILFMCLLNQKSAPLQKVLNKIYIVILKFYDYLRSRSWYSIDGVFMHPNFKKLEDIFSNFQDLMLFLFKIGQKVVRCGYQPHLLQLLNMLNINDYYTKTR</sequence>
<dbReference type="InterPro" id="IPR040457">
    <property type="entry name" value="GCP_C"/>
</dbReference>
<feature type="domain" description="Gamma tubulin complex component protein N-terminal" evidence="8">
    <location>
        <begin position="287"/>
        <end position="592"/>
    </location>
</feature>
<feature type="compositionally biased region" description="Polar residues" evidence="6">
    <location>
        <begin position="772"/>
        <end position="783"/>
    </location>
</feature>
<evidence type="ECO:0000256" key="6">
    <source>
        <dbReference type="SAM" id="MobiDB-lite"/>
    </source>
</evidence>
<evidence type="ECO:0000256" key="3">
    <source>
        <dbReference type="ARBA" id="ARBA00022490"/>
    </source>
</evidence>
<name>A0AAN7S7C0_9COLE</name>
<dbReference type="GO" id="GO:0051225">
    <property type="term" value="P:spindle assembly"/>
    <property type="evidence" value="ECO:0007669"/>
    <property type="project" value="TreeGrafter"/>
</dbReference>
<dbReference type="GO" id="GO:0000278">
    <property type="term" value="P:mitotic cell cycle"/>
    <property type="evidence" value="ECO:0007669"/>
    <property type="project" value="TreeGrafter"/>
</dbReference>
<evidence type="ECO:0000256" key="5">
    <source>
        <dbReference type="ARBA" id="ARBA00023212"/>
    </source>
</evidence>
<keyword evidence="4" id="KW-0493">Microtubule</keyword>
<accession>A0AAN7S7C0</accession>
<dbReference type="Proteomes" id="UP001353858">
    <property type="component" value="Unassembled WGS sequence"/>
</dbReference>
<comment type="subcellular location">
    <subcellularLocation>
        <location evidence="1">Cytoplasm</location>
        <location evidence="1">Cytoskeleton</location>
    </subcellularLocation>
</comment>
<dbReference type="PANTHER" id="PTHR19302:SF70">
    <property type="entry name" value="GAMMA-TUBULIN COMPLEX COMPONENT 6"/>
    <property type="match status" value="1"/>
</dbReference>
<dbReference type="GO" id="GO:0043015">
    <property type="term" value="F:gamma-tubulin binding"/>
    <property type="evidence" value="ECO:0007669"/>
    <property type="project" value="InterPro"/>
</dbReference>
<evidence type="ECO:0000256" key="2">
    <source>
        <dbReference type="ARBA" id="ARBA00010337"/>
    </source>
</evidence>
<dbReference type="InterPro" id="IPR042241">
    <property type="entry name" value="GCP_C_sf"/>
</dbReference>
<feature type="region of interest" description="Disordered" evidence="6">
    <location>
        <begin position="761"/>
        <end position="783"/>
    </location>
</feature>
<gene>
    <name evidence="9" type="ORF">RN001_014056</name>
</gene>
<dbReference type="GO" id="GO:0007020">
    <property type="term" value="P:microtubule nucleation"/>
    <property type="evidence" value="ECO:0007669"/>
    <property type="project" value="InterPro"/>
</dbReference>
<dbReference type="GO" id="GO:0005874">
    <property type="term" value="C:microtubule"/>
    <property type="evidence" value="ECO:0007669"/>
    <property type="project" value="UniProtKB-KW"/>
</dbReference>
<evidence type="ECO:0008006" key="11">
    <source>
        <dbReference type="Google" id="ProtNLM"/>
    </source>
</evidence>
<evidence type="ECO:0000313" key="10">
    <source>
        <dbReference type="Proteomes" id="UP001353858"/>
    </source>
</evidence>
<evidence type="ECO:0000259" key="8">
    <source>
        <dbReference type="Pfam" id="PF17681"/>
    </source>
</evidence>
<dbReference type="InterPro" id="IPR041470">
    <property type="entry name" value="GCP_N"/>
</dbReference>
<dbReference type="GO" id="GO:0051321">
    <property type="term" value="P:meiotic cell cycle"/>
    <property type="evidence" value="ECO:0007669"/>
    <property type="project" value="TreeGrafter"/>
</dbReference>
<dbReference type="Pfam" id="PF17681">
    <property type="entry name" value="GCP_N_terminal"/>
    <property type="match status" value="1"/>
</dbReference>
<dbReference type="EMBL" id="JARPUR010000006">
    <property type="protein sequence ID" value="KAK4874696.1"/>
    <property type="molecule type" value="Genomic_DNA"/>
</dbReference>
<dbReference type="PANTHER" id="PTHR19302">
    <property type="entry name" value="GAMMA TUBULIN COMPLEX PROTEIN"/>
    <property type="match status" value="1"/>
</dbReference>
<dbReference type="GO" id="GO:0031122">
    <property type="term" value="P:cytoplasmic microtubule organization"/>
    <property type="evidence" value="ECO:0007669"/>
    <property type="project" value="TreeGrafter"/>
</dbReference>
<feature type="domain" description="Gamma tubulin complex component C-terminal" evidence="7">
    <location>
        <begin position="1102"/>
        <end position="1406"/>
    </location>
</feature>
<dbReference type="Gene3D" id="1.20.120.1900">
    <property type="entry name" value="Gamma-tubulin complex, C-terminal domain"/>
    <property type="match status" value="1"/>
</dbReference>
<evidence type="ECO:0000256" key="4">
    <source>
        <dbReference type="ARBA" id="ARBA00022701"/>
    </source>
</evidence>
<reference evidence="10" key="1">
    <citation type="submission" date="2023-01" db="EMBL/GenBank/DDBJ databases">
        <title>Key to firefly adult light organ development and bioluminescence: homeobox transcription factors regulate luciferase expression and transportation to peroxisome.</title>
        <authorList>
            <person name="Fu X."/>
        </authorList>
    </citation>
    <scope>NUCLEOTIDE SEQUENCE [LARGE SCALE GENOMIC DNA]</scope>
</reference>
<organism evidence="9 10">
    <name type="scientific">Aquatica leii</name>
    <dbReference type="NCBI Taxonomy" id="1421715"/>
    <lineage>
        <taxon>Eukaryota</taxon>
        <taxon>Metazoa</taxon>
        <taxon>Ecdysozoa</taxon>
        <taxon>Arthropoda</taxon>
        <taxon>Hexapoda</taxon>
        <taxon>Insecta</taxon>
        <taxon>Pterygota</taxon>
        <taxon>Neoptera</taxon>
        <taxon>Endopterygota</taxon>
        <taxon>Coleoptera</taxon>
        <taxon>Polyphaga</taxon>
        <taxon>Elateriformia</taxon>
        <taxon>Elateroidea</taxon>
        <taxon>Lampyridae</taxon>
        <taxon>Luciolinae</taxon>
        <taxon>Aquatica</taxon>
    </lineage>
</organism>
<dbReference type="Pfam" id="PF04130">
    <property type="entry name" value="GCP_C_terminal"/>
    <property type="match status" value="1"/>
</dbReference>
<dbReference type="GO" id="GO:0051011">
    <property type="term" value="F:microtubule minus-end binding"/>
    <property type="evidence" value="ECO:0007669"/>
    <property type="project" value="TreeGrafter"/>
</dbReference>
<evidence type="ECO:0000259" key="7">
    <source>
        <dbReference type="Pfam" id="PF04130"/>
    </source>
</evidence>
<keyword evidence="5" id="KW-0206">Cytoskeleton</keyword>